<reference evidence="3" key="1">
    <citation type="submission" date="2019-11" db="EMBL/GenBank/DDBJ databases">
        <authorList>
            <person name="Feng L."/>
        </authorList>
    </citation>
    <scope>NUCLEOTIDE SEQUENCE</scope>
    <source>
        <strain evidence="3">AcaccaeLFYP115</strain>
    </source>
</reference>
<dbReference type="Pfam" id="PF09413">
    <property type="entry name" value="DUF2007"/>
    <property type="match status" value="1"/>
</dbReference>
<evidence type="ECO:0000259" key="2">
    <source>
        <dbReference type="Pfam" id="PF09413"/>
    </source>
</evidence>
<dbReference type="InterPro" id="IPR018551">
    <property type="entry name" value="DUF2007"/>
</dbReference>
<gene>
    <name evidence="3" type="ORF">ACLFYP115_01024</name>
</gene>
<feature type="transmembrane region" description="Helical" evidence="1">
    <location>
        <begin position="98"/>
        <end position="119"/>
    </location>
</feature>
<evidence type="ECO:0000256" key="1">
    <source>
        <dbReference type="SAM" id="Phobius"/>
    </source>
</evidence>
<name>A0A6N2SPZ2_9FIRM</name>
<protein>
    <recommendedName>
        <fullName evidence="2">DUF2007 domain-containing protein</fullName>
    </recommendedName>
</protein>
<organism evidence="3">
    <name type="scientific">Anaerostipes caccae</name>
    <dbReference type="NCBI Taxonomy" id="105841"/>
    <lineage>
        <taxon>Bacteria</taxon>
        <taxon>Bacillati</taxon>
        <taxon>Bacillota</taxon>
        <taxon>Clostridia</taxon>
        <taxon>Lachnospirales</taxon>
        <taxon>Lachnospiraceae</taxon>
        <taxon>Anaerostipes</taxon>
    </lineage>
</organism>
<keyword evidence="1" id="KW-0472">Membrane</keyword>
<dbReference type="AlphaFoldDB" id="A0A6N2SPZ2"/>
<dbReference type="RefSeq" id="WP_156340484.1">
    <property type="nucleotide sequence ID" value="NZ_CACRSQ010000003.1"/>
</dbReference>
<accession>A0A6N2SPZ2</accession>
<dbReference type="EMBL" id="CACRSQ010000003">
    <property type="protein sequence ID" value="VYS94231.1"/>
    <property type="molecule type" value="Genomic_DNA"/>
</dbReference>
<keyword evidence="1" id="KW-0812">Transmembrane</keyword>
<evidence type="ECO:0000313" key="3">
    <source>
        <dbReference type="EMBL" id="VYS94231.1"/>
    </source>
</evidence>
<proteinExistence type="predicted"/>
<feature type="domain" description="DUF2007" evidence="2">
    <location>
        <begin position="6"/>
        <end position="72"/>
    </location>
</feature>
<sequence length="120" mass="13857">MKKKKIKVFNAESQLQARMIQEILENNGIDTALKQSADGEYLNIVMGFSTSGVDILVDKNKKEQAKRMIHEMMLEDKESIASKEKVPWYKNKVIAAKILLIFFLLGIIIPFIDMIIDIWR</sequence>
<keyword evidence="1" id="KW-1133">Transmembrane helix</keyword>